<evidence type="ECO:0000313" key="1">
    <source>
        <dbReference type="EMBL" id="CCB60340.1"/>
    </source>
</evidence>
<reference evidence="2" key="1">
    <citation type="journal article" date="2007" name="Nature">
        <title>The grapevine genome sequence suggests ancestral hexaploidization in major angiosperm phyla.</title>
        <authorList>
            <consortium name="The French-Italian Public Consortium for Grapevine Genome Characterization."/>
            <person name="Jaillon O."/>
            <person name="Aury J.-M."/>
            <person name="Noel B."/>
            <person name="Policriti A."/>
            <person name="Clepet C."/>
            <person name="Casagrande A."/>
            <person name="Choisne N."/>
            <person name="Aubourg S."/>
            <person name="Vitulo N."/>
            <person name="Jubin C."/>
            <person name="Vezzi A."/>
            <person name="Legeai F."/>
            <person name="Hugueney P."/>
            <person name="Dasilva C."/>
            <person name="Horner D."/>
            <person name="Mica E."/>
            <person name="Jublot D."/>
            <person name="Poulain J."/>
            <person name="Bruyere C."/>
            <person name="Billault A."/>
            <person name="Segurens B."/>
            <person name="Gouyvenoux M."/>
            <person name="Ugarte E."/>
            <person name="Cattonaro F."/>
            <person name="Anthouard V."/>
            <person name="Vico V."/>
            <person name="Del Fabbro C."/>
            <person name="Alaux M."/>
            <person name="Di Gaspero G."/>
            <person name="Dumas V."/>
            <person name="Felice N."/>
            <person name="Paillard S."/>
            <person name="Juman I."/>
            <person name="Moroldo M."/>
            <person name="Scalabrin S."/>
            <person name="Canaguier A."/>
            <person name="Le Clainche I."/>
            <person name="Malacrida G."/>
            <person name="Durand E."/>
            <person name="Pesole G."/>
            <person name="Laucou V."/>
            <person name="Chatelet P."/>
            <person name="Merdinoglu D."/>
            <person name="Delledonne M."/>
            <person name="Pezzotti M."/>
            <person name="Lecharny A."/>
            <person name="Scarpelli C."/>
            <person name="Artiguenave F."/>
            <person name="Pe M.E."/>
            <person name="Valle G."/>
            <person name="Morgante M."/>
            <person name="Caboche M."/>
            <person name="Adam-Blondon A.-F."/>
            <person name="Weissenbach J."/>
            <person name="Quetier F."/>
            <person name="Wincker P."/>
        </authorList>
    </citation>
    <scope>NUCLEOTIDE SEQUENCE [LARGE SCALE GENOMIC DNA]</scope>
    <source>
        <strain evidence="2">cv. Pinot noir / PN40024</strain>
    </source>
</reference>
<dbReference type="InParanoid" id="F6I074"/>
<dbReference type="EMBL" id="FN596505">
    <property type="protein sequence ID" value="CCB60340.1"/>
    <property type="molecule type" value="Genomic_DNA"/>
</dbReference>
<accession>F6I074</accession>
<organism evidence="1 2">
    <name type="scientific">Vitis vinifera</name>
    <name type="common">Grape</name>
    <dbReference type="NCBI Taxonomy" id="29760"/>
    <lineage>
        <taxon>Eukaryota</taxon>
        <taxon>Viridiplantae</taxon>
        <taxon>Streptophyta</taxon>
        <taxon>Embryophyta</taxon>
        <taxon>Tracheophyta</taxon>
        <taxon>Spermatophyta</taxon>
        <taxon>Magnoliopsida</taxon>
        <taxon>eudicotyledons</taxon>
        <taxon>Gunneridae</taxon>
        <taxon>Pentapetalae</taxon>
        <taxon>rosids</taxon>
        <taxon>Vitales</taxon>
        <taxon>Vitaceae</taxon>
        <taxon>Viteae</taxon>
        <taxon>Vitis</taxon>
    </lineage>
</organism>
<keyword evidence="2" id="KW-1185">Reference proteome</keyword>
<dbReference type="Proteomes" id="UP000009183">
    <property type="component" value="Chromosome 2"/>
</dbReference>
<dbReference type="PaxDb" id="29760-VIT_02s0033g00730.t01"/>
<evidence type="ECO:0000313" key="2">
    <source>
        <dbReference type="Proteomes" id="UP000009183"/>
    </source>
</evidence>
<dbReference type="AlphaFoldDB" id="F6I074"/>
<gene>
    <name evidence="1" type="ordered locus">VIT_02s0033g00730</name>
</gene>
<dbReference type="OrthoDB" id="1819122at2759"/>
<protein>
    <submittedName>
        <fullName evidence="1">Uncharacterized protein</fullName>
    </submittedName>
</protein>
<name>F6I074_VITVI</name>
<proteinExistence type="predicted"/>
<dbReference type="HOGENOM" id="CLU_2982978_0_0_1"/>
<sequence length="58" mass="6478">MDGKLNTASHGKCLRVDDFDLTIESVEDMDGNERITRENKMSTITTSPLKFTQSEDGV</sequence>